<dbReference type="Pfam" id="PF12915">
    <property type="entry name" value="DUF3833"/>
    <property type="match status" value="1"/>
</dbReference>
<accession>A0A839IQB1</accession>
<evidence type="ECO:0000313" key="1">
    <source>
        <dbReference type="EMBL" id="MBB1486712.1"/>
    </source>
</evidence>
<comment type="caution">
    <text evidence="1">The sequence shown here is derived from an EMBL/GenBank/DDBJ whole genome shotgun (WGS) entry which is preliminary data.</text>
</comment>
<sequence>MSVPDPFPGDFAIGIHSRERKESWQQQLMSAEFPERLRLEDYFLGETTGWGMFRDRYGNLRQEFRVLATGVWRGDHLALHEEFIYRDGSHQQRTWRITPTGEGQYQGSAEDIVGLASGLISGQSCSWQYRLKVITGNREVVLKFDDCLHLMPNGCLLGHARVSKLGFHIGDVVLCFQRMPHHLFCADHQDIS</sequence>
<evidence type="ECO:0000313" key="2">
    <source>
        <dbReference type="Proteomes" id="UP000565262"/>
    </source>
</evidence>
<name>A0A839IQB1_9GAMM</name>
<dbReference type="InterPro" id="IPR024409">
    <property type="entry name" value="DUF3833"/>
</dbReference>
<organism evidence="1 2">
    <name type="scientific">Oceanospirillum sediminis</name>
    <dbReference type="NCBI Taxonomy" id="2760088"/>
    <lineage>
        <taxon>Bacteria</taxon>
        <taxon>Pseudomonadati</taxon>
        <taxon>Pseudomonadota</taxon>
        <taxon>Gammaproteobacteria</taxon>
        <taxon>Oceanospirillales</taxon>
        <taxon>Oceanospirillaceae</taxon>
        <taxon>Oceanospirillum</taxon>
    </lineage>
</organism>
<dbReference type="RefSeq" id="WP_182808487.1">
    <property type="nucleotide sequence ID" value="NZ_JACJFM010000008.1"/>
</dbReference>
<dbReference type="EMBL" id="JACJFM010000008">
    <property type="protein sequence ID" value="MBB1486712.1"/>
    <property type="molecule type" value="Genomic_DNA"/>
</dbReference>
<protein>
    <submittedName>
        <fullName evidence="1">DUF3833 family protein</fullName>
    </submittedName>
</protein>
<dbReference type="Proteomes" id="UP000565262">
    <property type="component" value="Unassembled WGS sequence"/>
</dbReference>
<keyword evidence="2" id="KW-1185">Reference proteome</keyword>
<dbReference type="AlphaFoldDB" id="A0A839IQB1"/>
<proteinExistence type="predicted"/>
<gene>
    <name evidence="1" type="ORF">H4O21_08835</name>
</gene>
<reference evidence="1 2" key="1">
    <citation type="submission" date="2020-08" db="EMBL/GenBank/DDBJ databases">
        <title>Oceanospirillum sp. nov. isolated from marine sediment.</title>
        <authorList>
            <person name="Ji X."/>
        </authorList>
    </citation>
    <scope>NUCLEOTIDE SEQUENCE [LARGE SCALE GENOMIC DNA]</scope>
    <source>
        <strain evidence="1 2">D5</strain>
    </source>
</reference>